<organism evidence="4">
    <name type="scientific">Haemonchus placei</name>
    <name type="common">Barber's pole worm</name>
    <dbReference type="NCBI Taxonomy" id="6290"/>
    <lineage>
        <taxon>Eukaryota</taxon>
        <taxon>Metazoa</taxon>
        <taxon>Ecdysozoa</taxon>
        <taxon>Nematoda</taxon>
        <taxon>Chromadorea</taxon>
        <taxon>Rhabditida</taxon>
        <taxon>Rhabditina</taxon>
        <taxon>Rhabditomorpha</taxon>
        <taxon>Strongyloidea</taxon>
        <taxon>Trichostrongylidae</taxon>
        <taxon>Haemonchus</taxon>
    </lineage>
</organism>
<dbReference type="OrthoDB" id="29661at2759"/>
<feature type="transmembrane region" description="Helical" evidence="1">
    <location>
        <begin position="139"/>
        <end position="163"/>
    </location>
</feature>
<feature type="transmembrane region" description="Helical" evidence="1">
    <location>
        <begin position="319"/>
        <end position="339"/>
    </location>
</feature>
<reference evidence="4" key="1">
    <citation type="submission" date="2016-04" db="UniProtKB">
        <authorList>
            <consortium name="WormBaseParasite"/>
        </authorList>
    </citation>
    <scope>IDENTIFICATION</scope>
</reference>
<feature type="transmembrane region" description="Helical" evidence="1">
    <location>
        <begin position="291"/>
        <end position="312"/>
    </location>
</feature>
<evidence type="ECO:0000313" key="2">
    <source>
        <dbReference type="EMBL" id="VDO33811.1"/>
    </source>
</evidence>
<dbReference type="Pfam" id="PF04258">
    <property type="entry name" value="Peptidase_A22B"/>
    <property type="match status" value="1"/>
</dbReference>
<gene>
    <name evidence="2" type="ORF">HPLM_LOCUS8080</name>
</gene>
<accession>A0A158QMB1</accession>
<sequence>MNREDIDRIAASTCIIFLSGLVLFQSCHRASTIYFFELQTTTVIFIEPIPAILIPFALSGLLWLIYKGTKRSTMIELERKAIMDKAKEIEVSWKRYEMIHYLSFKCYRHFCLVDLLWFSRCCCSFSDIWSEFFSVHLPIWACVVAFYIVLLELFGVHFAYYFYYHEEAMVYSALAFSIVFGLFHEFYGGWFTNDILAFSSIYIVCSRVQAVSYQAASILLVGMAIFDIFWLYVIDLISVITRESRAPLFITIPRDHHGNKQSLAALDIIVPGIFLNVIQKYSSMFDPGLFTATYAAVFGALTNACFFILWYFRRKIIPALALPALVAIIVSMGLCTHRNDLWRFMIKYKRAMPPKRV</sequence>
<keyword evidence="1" id="KW-1133">Transmembrane helix</keyword>
<evidence type="ECO:0000313" key="4">
    <source>
        <dbReference type="WBParaSite" id="HPLM_0000808801-mRNA-1"/>
    </source>
</evidence>
<dbReference type="WBParaSite" id="HPLM_0000808801-mRNA-1">
    <property type="protein sequence ID" value="HPLM_0000808801-mRNA-1"/>
    <property type="gene ID" value="HPLM_0000808801"/>
</dbReference>
<dbReference type="Proteomes" id="UP000268014">
    <property type="component" value="Unassembled WGS sequence"/>
</dbReference>
<evidence type="ECO:0000313" key="3">
    <source>
        <dbReference type="Proteomes" id="UP000268014"/>
    </source>
</evidence>
<dbReference type="GO" id="GO:0098554">
    <property type="term" value="C:cytoplasmic side of endoplasmic reticulum membrane"/>
    <property type="evidence" value="ECO:0007669"/>
    <property type="project" value="TreeGrafter"/>
</dbReference>
<dbReference type="STRING" id="6290.A0A158QMB1"/>
<dbReference type="GO" id="GO:0042500">
    <property type="term" value="F:aspartic endopeptidase activity, intramembrane cleaving"/>
    <property type="evidence" value="ECO:0007669"/>
    <property type="project" value="InterPro"/>
</dbReference>
<dbReference type="GO" id="GO:0098553">
    <property type="term" value="C:lumenal side of endoplasmic reticulum membrane"/>
    <property type="evidence" value="ECO:0007669"/>
    <property type="project" value="TreeGrafter"/>
</dbReference>
<dbReference type="InterPro" id="IPR007369">
    <property type="entry name" value="Peptidase_A22B_SPP"/>
</dbReference>
<dbReference type="GO" id="GO:0006465">
    <property type="term" value="P:signal peptide processing"/>
    <property type="evidence" value="ECO:0007669"/>
    <property type="project" value="TreeGrafter"/>
</dbReference>
<reference evidence="2 3" key="2">
    <citation type="submission" date="2018-11" db="EMBL/GenBank/DDBJ databases">
        <authorList>
            <consortium name="Pathogen Informatics"/>
        </authorList>
    </citation>
    <scope>NUCLEOTIDE SEQUENCE [LARGE SCALE GENOMIC DNA]</scope>
    <source>
        <strain evidence="2 3">MHpl1</strain>
    </source>
</reference>
<evidence type="ECO:0000256" key="1">
    <source>
        <dbReference type="SAM" id="Phobius"/>
    </source>
</evidence>
<dbReference type="EMBL" id="UZAF01016781">
    <property type="protein sequence ID" value="VDO33811.1"/>
    <property type="molecule type" value="Genomic_DNA"/>
</dbReference>
<dbReference type="PANTHER" id="PTHR12174">
    <property type="entry name" value="SIGNAL PEPTIDE PEPTIDASE"/>
    <property type="match status" value="1"/>
</dbReference>
<feature type="transmembrane region" description="Helical" evidence="1">
    <location>
        <begin position="45"/>
        <end position="66"/>
    </location>
</feature>
<keyword evidence="1" id="KW-0472">Membrane</keyword>
<dbReference type="PANTHER" id="PTHR12174:SF35">
    <property type="entry name" value="INTRAMEMBRANE PROTEASE (IMPAS) FAMILY"/>
    <property type="match status" value="1"/>
</dbReference>
<dbReference type="PROSITE" id="PS51257">
    <property type="entry name" value="PROKAR_LIPOPROTEIN"/>
    <property type="match status" value="1"/>
</dbReference>
<feature type="transmembrane region" description="Helical" evidence="1">
    <location>
        <begin position="169"/>
        <end position="188"/>
    </location>
</feature>
<dbReference type="AlphaFoldDB" id="A0A158QMB1"/>
<keyword evidence="3" id="KW-1185">Reference proteome</keyword>
<proteinExistence type="predicted"/>
<keyword evidence="1" id="KW-0812">Transmembrane</keyword>
<feature type="transmembrane region" description="Helical" evidence="1">
    <location>
        <begin position="218"/>
        <end position="241"/>
    </location>
</feature>
<protein>
    <submittedName>
        <fullName evidence="4">Signal peptide peptidase</fullName>
    </submittedName>
</protein>
<dbReference type="GO" id="GO:0033619">
    <property type="term" value="P:membrane protein proteolysis"/>
    <property type="evidence" value="ECO:0007669"/>
    <property type="project" value="TreeGrafter"/>
</dbReference>
<name>A0A158QMB1_HAEPC</name>